<evidence type="ECO:0000256" key="7">
    <source>
        <dbReference type="ARBA" id="ARBA00038093"/>
    </source>
</evidence>
<dbReference type="EMBL" id="FOAN01000005">
    <property type="protein sequence ID" value="SEL74175.1"/>
    <property type="molecule type" value="Genomic_DNA"/>
</dbReference>
<dbReference type="Gene3D" id="3.40.50.1010">
    <property type="entry name" value="5'-nuclease"/>
    <property type="match status" value="1"/>
</dbReference>
<dbReference type="SUPFAM" id="SSF88723">
    <property type="entry name" value="PIN domain-like"/>
    <property type="match status" value="1"/>
</dbReference>
<reference evidence="12" key="1">
    <citation type="submission" date="2016-10" db="EMBL/GenBank/DDBJ databases">
        <authorList>
            <person name="Varghese N."/>
            <person name="Submissions S."/>
        </authorList>
    </citation>
    <scope>NUCLEOTIDE SEQUENCE [LARGE SCALE GENOMIC DNA]</scope>
    <source>
        <strain evidence="12">LMG 26383,CCUG 61248,R- 45681</strain>
    </source>
</reference>
<dbReference type="GO" id="GO:0004519">
    <property type="term" value="F:endonuclease activity"/>
    <property type="evidence" value="ECO:0007669"/>
    <property type="project" value="UniProtKB-KW"/>
</dbReference>
<dbReference type="GO" id="GO:0016787">
    <property type="term" value="F:hydrolase activity"/>
    <property type="evidence" value="ECO:0007669"/>
    <property type="project" value="UniProtKB-KW"/>
</dbReference>
<dbReference type="GO" id="GO:0090729">
    <property type="term" value="F:toxin activity"/>
    <property type="evidence" value="ECO:0007669"/>
    <property type="project" value="UniProtKB-KW"/>
</dbReference>
<dbReference type="CDD" id="cd18745">
    <property type="entry name" value="PIN_VapC4-5_FitB-like"/>
    <property type="match status" value="1"/>
</dbReference>
<dbReference type="HAMAP" id="MF_00265">
    <property type="entry name" value="VapC_Nob1"/>
    <property type="match status" value="1"/>
</dbReference>
<keyword evidence="9" id="KW-0812">Transmembrane</keyword>
<keyword evidence="2 8" id="KW-1277">Toxin-antitoxin system</keyword>
<dbReference type="PANTHER" id="PTHR33653:SF1">
    <property type="entry name" value="RIBONUCLEASE VAPC2"/>
    <property type="match status" value="1"/>
</dbReference>
<dbReference type="Proteomes" id="UP000199664">
    <property type="component" value="Unassembled WGS sequence"/>
</dbReference>
<evidence type="ECO:0000313" key="12">
    <source>
        <dbReference type="Proteomes" id="UP000199664"/>
    </source>
</evidence>
<sequence length="135" mass="14869">MFCLDTNVIVYAINGRVPAIEQRLRQELAIGTTLLVPAIVLFELRYGIAKRMRREASTRVLDAFLADGFDVLSFEAEDAAEAGDIRAALETSGMPIGAYDILIAAQARRRGAVLVTVNRREFERVPGLMVTDWAG</sequence>
<evidence type="ECO:0000256" key="8">
    <source>
        <dbReference type="HAMAP-Rule" id="MF_00265"/>
    </source>
</evidence>
<dbReference type="AlphaFoldDB" id="A0A1H7SNX6"/>
<dbReference type="InterPro" id="IPR029060">
    <property type="entry name" value="PIN-like_dom_sf"/>
</dbReference>
<evidence type="ECO:0000259" key="10">
    <source>
        <dbReference type="Pfam" id="PF01850"/>
    </source>
</evidence>
<dbReference type="RefSeq" id="WP_091836362.1">
    <property type="nucleotide sequence ID" value="NZ_FOAN01000005.1"/>
</dbReference>
<keyword evidence="9" id="KW-1133">Transmembrane helix</keyword>
<evidence type="ECO:0000256" key="9">
    <source>
        <dbReference type="SAM" id="Phobius"/>
    </source>
</evidence>
<evidence type="ECO:0000256" key="4">
    <source>
        <dbReference type="ARBA" id="ARBA00022723"/>
    </source>
</evidence>
<evidence type="ECO:0000313" key="11">
    <source>
        <dbReference type="EMBL" id="SEL74175.1"/>
    </source>
</evidence>
<evidence type="ECO:0000256" key="5">
    <source>
        <dbReference type="ARBA" id="ARBA00022801"/>
    </source>
</evidence>
<keyword evidence="6 8" id="KW-0460">Magnesium</keyword>
<evidence type="ECO:0000256" key="1">
    <source>
        <dbReference type="ARBA" id="ARBA00001946"/>
    </source>
</evidence>
<keyword evidence="9" id="KW-0472">Membrane</keyword>
<comment type="function">
    <text evidence="8">Toxic component of a toxin-antitoxin (TA) system. An RNase.</text>
</comment>
<evidence type="ECO:0000256" key="6">
    <source>
        <dbReference type="ARBA" id="ARBA00022842"/>
    </source>
</evidence>
<dbReference type="InterPro" id="IPR002716">
    <property type="entry name" value="PIN_dom"/>
</dbReference>
<evidence type="ECO:0000256" key="2">
    <source>
        <dbReference type="ARBA" id="ARBA00022649"/>
    </source>
</evidence>
<dbReference type="STRING" id="1036779.SAMN04515666_105144"/>
<feature type="transmembrane region" description="Helical" evidence="9">
    <location>
        <begin position="28"/>
        <end position="48"/>
    </location>
</feature>
<evidence type="ECO:0000256" key="3">
    <source>
        <dbReference type="ARBA" id="ARBA00022722"/>
    </source>
</evidence>
<dbReference type="Pfam" id="PF01850">
    <property type="entry name" value="PIN"/>
    <property type="match status" value="1"/>
</dbReference>
<comment type="cofactor">
    <cofactor evidence="1 8">
        <name>Mg(2+)</name>
        <dbReference type="ChEBI" id="CHEBI:18420"/>
    </cofactor>
</comment>
<keyword evidence="4 8" id="KW-0479">Metal-binding</keyword>
<accession>A0A1H7SNX6</accession>
<dbReference type="EC" id="3.1.-.-" evidence="8"/>
<proteinExistence type="inferred from homology"/>
<keyword evidence="11" id="KW-0255">Endonuclease</keyword>
<gene>
    <name evidence="8" type="primary">vapC</name>
    <name evidence="11" type="ORF">SAMN04515666_105144</name>
</gene>
<dbReference type="PANTHER" id="PTHR33653">
    <property type="entry name" value="RIBONUCLEASE VAPC2"/>
    <property type="match status" value="1"/>
</dbReference>
<dbReference type="GO" id="GO:0000287">
    <property type="term" value="F:magnesium ion binding"/>
    <property type="evidence" value="ECO:0007669"/>
    <property type="project" value="UniProtKB-UniRule"/>
</dbReference>
<dbReference type="InterPro" id="IPR050556">
    <property type="entry name" value="Type_II_TA_system_RNase"/>
</dbReference>
<comment type="similarity">
    <text evidence="7 8">Belongs to the PINc/VapC protein family.</text>
</comment>
<feature type="binding site" evidence="8">
    <location>
        <position position="5"/>
    </location>
    <ligand>
        <name>Mg(2+)</name>
        <dbReference type="ChEBI" id="CHEBI:18420"/>
    </ligand>
</feature>
<protein>
    <recommendedName>
        <fullName evidence="8">Ribonuclease VapC</fullName>
        <shortName evidence="8">RNase VapC</shortName>
        <ecNumber evidence="8">3.1.-.-</ecNumber>
    </recommendedName>
    <alternativeName>
        <fullName evidence="8">Toxin VapC</fullName>
    </alternativeName>
</protein>
<name>A0A1H7SNX6_9HYPH</name>
<dbReference type="InterPro" id="IPR022907">
    <property type="entry name" value="VapC_family"/>
</dbReference>
<keyword evidence="8" id="KW-0800">Toxin</keyword>
<organism evidence="11 12">
    <name type="scientific">Bosea lupini</name>
    <dbReference type="NCBI Taxonomy" id="1036779"/>
    <lineage>
        <taxon>Bacteria</taxon>
        <taxon>Pseudomonadati</taxon>
        <taxon>Pseudomonadota</taxon>
        <taxon>Alphaproteobacteria</taxon>
        <taxon>Hyphomicrobiales</taxon>
        <taxon>Boseaceae</taxon>
        <taxon>Bosea</taxon>
    </lineage>
</organism>
<keyword evidence="5 8" id="KW-0378">Hydrolase</keyword>
<dbReference type="GO" id="GO:0004540">
    <property type="term" value="F:RNA nuclease activity"/>
    <property type="evidence" value="ECO:0007669"/>
    <property type="project" value="InterPro"/>
</dbReference>
<feature type="domain" description="PIN" evidence="10">
    <location>
        <begin position="3"/>
        <end position="127"/>
    </location>
</feature>
<dbReference type="OrthoDB" id="5458135at2"/>
<keyword evidence="12" id="KW-1185">Reference proteome</keyword>
<feature type="binding site" evidence="8">
    <location>
        <position position="100"/>
    </location>
    <ligand>
        <name>Mg(2+)</name>
        <dbReference type="ChEBI" id="CHEBI:18420"/>
    </ligand>
</feature>
<keyword evidence="3 8" id="KW-0540">Nuclease</keyword>